<evidence type="ECO:0000256" key="1">
    <source>
        <dbReference type="SAM" id="Phobius"/>
    </source>
</evidence>
<sequence>MLTFTTILWIICALNSISKANSYQDYDVHDCSSPLYDVVPVNSLVDIYLNCSFWSAQLTWYYGDTVLSGSLGSSHGITLHLFSPFRYGNYSCRAGTCLHVFNLQPCPPTKLVFVDSKHLQLNCSILGPSILWTYNKIRLVEFVYYPPSARGFGEIPFQIYYNYLATHYASQQQLNLQAPFTPGEYSCHVGSCTETFILFNRSSAIERFTTNYFRNQVVLFTDETPNVTLDCACFSHDTVTWTLNNTLWLAFDNQSLIVKNFDLTFTKPSPREIVIFAPFNPKTTLACQVLFKPCQTNFKFVYLPPQSVKLIEKYNKAPVLAPKTFYHWLTYTGLFALIVFFLINIFICFLPSSFFSRTPLPQKDLSLLL</sequence>
<dbReference type="NCBIfam" id="TIGR04241">
    <property type="entry name" value="adenoE3CR1rpt"/>
    <property type="match status" value="3"/>
</dbReference>
<keyword evidence="1" id="KW-0472">Membrane</keyword>
<dbReference type="EMBL" id="JQ776547">
    <property type="protein sequence ID" value="AFG19602.1"/>
    <property type="molecule type" value="Genomic_DNA"/>
</dbReference>
<reference evidence="2 3" key="1">
    <citation type="journal article" date="2009" name="PLoS Pathog.">
        <title>Isolation and characterization of adenoviruses persistently shed from the gastrointestinal tract of non-human primates.</title>
        <authorList>
            <person name="Roy S."/>
            <person name="Vandenberghe L.H."/>
            <person name="Kryazhimskiy S."/>
            <person name="Grant R."/>
            <person name="Calcedo R."/>
            <person name="Yuan X."/>
            <person name="Keough M."/>
            <person name="Sandhu A."/>
            <person name="Wang Q."/>
            <person name="Medina-Jaszek C.A."/>
            <person name="Plotkin J.B."/>
            <person name="Wilson J.M."/>
        </authorList>
    </citation>
    <scope>NUCLEOTIDE SEQUENCE [LARGE SCALE GENOMIC DNA]</scope>
    <source>
        <strain evidence="2">SV-39</strain>
    </source>
</reference>
<organism evidence="2 3">
    <name type="scientific">Simian adenovirus 6</name>
    <dbReference type="NCBI Taxonomy" id="413259"/>
    <lineage>
        <taxon>Viruses</taxon>
        <taxon>Varidnaviria</taxon>
        <taxon>Bamfordvirae</taxon>
        <taxon>Preplasmiviricota</taxon>
        <taxon>Polisuviricotina</taxon>
        <taxon>Pharingeaviricetes</taxon>
        <taxon>Rowavirales</taxon>
        <taxon>Adenoviridae</taxon>
        <taxon>Mastadenovirus</taxon>
        <taxon>Mastadenovirus simiae</taxon>
        <taxon>Simian mastadenovirus A</taxon>
    </lineage>
</organism>
<dbReference type="Proteomes" id="UP000115749">
    <property type="component" value="Segment"/>
</dbReference>
<proteinExistence type="predicted"/>
<evidence type="ECO:0000313" key="2">
    <source>
        <dbReference type="EMBL" id="AFG19602.1"/>
    </source>
</evidence>
<feature type="transmembrane region" description="Helical" evidence="1">
    <location>
        <begin position="325"/>
        <end position="350"/>
    </location>
</feature>
<protein>
    <submittedName>
        <fullName evidence="2">E3 CR1-alpha1</fullName>
    </submittedName>
</protein>
<keyword evidence="1" id="KW-0812">Transmembrane</keyword>
<accession>A0A9W3NKS5</accession>
<keyword evidence="1" id="KW-1133">Transmembrane helix</keyword>
<dbReference type="InterPro" id="IPR026472">
    <property type="entry name" value="E3_CR1-alpha-1"/>
</dbReference>
<name>A0A9W3NKS5_9ADEN</name>
<evidence type="ECO:0000313" key="3">
    <source>
        <dbReference type="Proteomes" id="UP000115749"/>
    </source>
</evidence>